<name>A0AAD6TRV4_9AGAR</name>
<evidence type="ECO:0008006" key="3">
    <source>
        <dbReference type="Google" id="ProtNLM"/>
    </source>
</evidence>
<protein>
    <recommendedName>
        <fullName evidence="3">Myb-like domain-containing protein</fullName>
    </recommendedName>
</protein>
<evidence type="ECO:0000313" key="2">
    <source>
        <dbReference type="Proteomes" id="UP001222325"/>
    </source>
</evidence>
<gene>
    <name evidence="1" type="ORF">B0H15DRAFT_791694</name>
</gene>
<accession>A0AAD6TRV4</accession>
<sequence length="77" mass="8416">MSKKKGEPRVRWVDSEDAILVATLRKGKDDGFMSGSGFKPQVWAFCVAALAQDPKDAVGPPKTAEKIQDHWGKSVCL</sequence>
<dbReference type="Proteomes" id="UP001222325">
    <property type="component" value="Unassembled WGS sequence"/>
</dbReference>
<keyword evidence="2" id="KW-1185">Reference proteome</keyword>
<proteinExistence type="predicted"/>
<evidence type="ECO:0000313" key="1">
    <source>
        <dbReference type="EMBL" id="KAJ7075571.1"/>
    </source>
</evidence>
<dbReference type="AlphaFoldDB" id="A0AAD6TRV4"/>
<reference evidence="1" key="1">
    <citation type="submission" date="2023-03" db="EMBL/GenBank/DDBJ databases">
        <title>Massive genome expansion in bonnet fungi (Mycena s.s.) driven by repeated elements and novel gene families across ecological guilds.</title>
        <authorList>
            <consortium name="Lawrence Berkeley National Laboratory"/>
            <person name="Harder C.B."/>
            <person name="Miyauchi S."/>
            <person name="Viragh M."/>
            <person name="Kuo A."/>
            <person name="Thoen E."/>
            <person name="Andreopoulos B."/>
            <person name="Lu D."/>
            <person name="Skrede I."/>
            <person name="Drula E."/>
            <person name="Henrissat B."/>
            <person name="Morin E."/>
            <person name="Kohler A."/>
            <person name="Barry K."/>
            <person name="LaButti K."/>
            <person name="Morin E."/>
            <person name="Salamov A."/>
            <person name="Lipzen A."/>
            <person name="Mereny Z."/>
            <person name="Hegedus B."/>
            <person name="Baldrian P."/>
            <person name="Stursova M."/>
            <person name="Weitz H."/>
            <person name="Taylor A."/>
            <person name="Grigoriev I.V."/>
            <person name="Nagy L.G."/>
            <person name="Martin F."/>
            <person name="Kauserud H."/>
        </authorList>
    </citation>
    <scope>NUCLEOTIDE SEQUENCE</scope>
    <source>
        <strain evidence="1">CBHHK173m</strain>
    </source>
</reference>
<dbReference type="EMBL" id="JARJCN010000093">
    <property type="protein sequence ID" value="KAJ7075571.1"/>
    <property type="molecule type" value="Genomic_DNA"/>
</dbReference>
<comment type="caution">
    <text evidence="1">The sequence shown here is derived from an EMBL/GenBank/DDBJ whole genome shotgun (WGS) entry which is preliminary data.</text>
</comment>
<organism evidence="1 2">
    <name type="scientific">Mycena belliarum</name>
    <dbReference type="NCBI Taxonomy" id="1033014"/>
    <lineage>
        <taxon>Eukaryota</taxon>
        <taxon>Fungi</taxon>
        <taxon>Dikarya</taxon>
        <taxon>Basidiomycota</taxon>
        <taxon>Agaricomycotina</taxon>
        <taxon>Agaricomycetes</taxon>
        <taxon>Agaricomycetidae</taxon>
        <taxon>Agaricales</taxon>
        <taxon>Marasmiineae</taxon>
        <taxon>Mycenaceae</taxon>
        <taxon>Mycena</taxon>
    </lineage>
</organism>